<name>A0ACA9YG13_9ASCO</name>
<dbReference type="EMBL" id="OX030781">
    <property type="protein sequence ID" value="CAH6724012.1"/>
    <property type="molecule type" value="Genomic_DNA"/>
</dbReference>
<reference evidence="1" key="1">
    <citation type="submission" date="2022-06" db="EMBL/GenBank/DDBJ databases">
        <authorList>
            <person name="Legras J.-L."/>
            <person name="Devillers H."/>
            <person name="Grondin C."/>
        </authorList>
    </citation>
    <scope>NUCLEOTIDE SEQUENCE</scope>
    <source>
        <strain evidence="1">CLIB 1444</strain>
    </source>
</reference>
<protein>
    <submittedName>
        <fullName evidence="1">Cytochrome c oxidase subunit 3</fullName>
    </submittedName>
</protein>
<evidence type="ECO:0000313" key="1">
    <source>
        <dbReference type="EMBL" id="CAH6724012.1"/>
    </source>
</evidence>
<sequence>MKLKNMTNKVRGNMQLHPFHLVGPSPWPMFTSFSLMNLALSMALTSHGYMGHNYFMFLAMFVVFYSMTLWFKDMMAESSYLGDHTMAVKRGMNQGFMLFVVSEMLMFVSLFWAYLHSALNPNVEMGMMWPPMGMEAMSPAELPLLNTMMLLASGVTMTYAHHALMNKDRKNTLYGFMYSTMLMVVFVFCQGLEYSFSSFTIADSVYGSAFFSATGLHGMHMMMLAMMLAMCTWRVYNYDFTNTSHVGAETTMLYLHVLDMMWLFMYMVMYWWGS</sequence>
<accession>A0ACA9YG13</accession>
<evidence type="ECO:0000313" key="2">
    <source>
        <dbReference type="Proteomes" id="UP001152531"/>
    </source>
</evidence>
<gene>
    <name evidence="1" type="primary">COX3</name>
    <name evidence="1" type="ORF">CLIB1444_31S00628</name>
</gene>
<geneLocation type="mitochondrion" evidence="1"/>
<proteinExistence type="predicted"/>
<keyword evidence="1" id="KW-0496">Mitochondrion</keyword>
<dbReference type="Proteomes" id="UP001152531">
    <property type="component" value="Mitochondrion MIT"/>
</dbReference>
<keyword evidence="2" id="KW-1185">Reference proteome</keyword>
<organism evidence="1 2">
    <name type="scientific">[Candida] jaroonii</name>
    <dbReference type="NCBI Taxonomy" id="467808"/>
    <lineage>
        <taxon>Eukaryota</taxon>
        <taxon>Fungi</taxon>
        <taxon>Dikarya</taxon>
        <taxon>Ascomycota</taxon>
        <taxon>Saccharomycotina</taxon>
        <taxon>Pichiomycetes</taxon>
        <taxon>Debaryomycetaceae</taxon>
        <taxon>Yamadazyma</taxon>
    </lineage>
</organism>